<name>A0ABQ9NHQ3_9PEZI</name>
<evidence type="ECO:0000256" key="2">
    <source>
        <dbReference type="ARBA" id="ARBA00022801"/>
    </source>
</evidence>
<dbReference type="Pfam" id="PF00782">
    <property type="entry name" value="DSPc"/>
    <property type="match status" value="1"/>
</dbReference>
<evidence type="ECO:0000259" key="5">
    <source>
        <dbReference type="PROSITE" id="PS51181"/>
    </source>
</evidence>
<dbReference type="InterPro" id="IPR051281">
    <property type="entry name" value="Dual-spec_lipid-protein_phosph"/>
</dbReference>
<dbReference type="InterPro" id="IPR016130">
    <property type="entry name" value="Tyr_Pase_AS"/>
</dbReference>
<dbReference type="SUPFAM" id="SSF52799">
    <property type="entry name" value="(Phosphotyrosine protein) phosphatases II"/>
    <property type="match status" value="1"/>
</dbReference>
<dbReference type="InterPro" id="IPR000387">
    <property type="entry name" value="Tyr_Pase_dom"/>
</dbReference>
<keyword evidence="7" id="KW-1185">Reference proteome</keyword>
<feature type="region of interest" description="Disordered" evidence="3">
    <location>
        <begin position="270"/>
        <end position="292"/>
    </location>
</feature>
<comment type="caution">
    <text evidence="6">The sequence shown here is derived from an EMBL/GenBank/DDBJ whole genome shotgun (WGS) entry which is preliminary data.</text>
</comment>
<evidence type="ECO:0000259" key="4">
    <source>
        <dbReference type="PROSITE" id="PS50056"/>
    </source>
</evidence>
<evidence type="ECO:0000313" key="7">
    <source>
        <dbReference type="Proteomes" id="UP001172684"/>
    </source>
</evidence>
<feature type="region of interest" description="Disordered" evidence="3">
    <location>
        <begin position="409"/>
        <end position="545"/>
    </location>
</feature>
<feature type="domain" description="Phosphatase tensin-type" evidence="5">
    <location>
        <begin position="12"/>
        <end position="199"/>
    </location>
</feature>
<feature type="compositionally biased region" description="Low complexity" evidence="3">
    <location>
        <begin position="495"/>
        <end position="516"/>
    </location>
</feature>
<dbReference type="PANTHER" id="PTHR12305">
    <property type="entry name" value="PHOSPHATASE WITH HOMOLOGY TO TENSIN"/>
    <property type="match status" value="1"/>
</dbReference>
<dbReference type="PANTHER" id="PTHR12305:SF81">
    <property type="entry name" value="PHOSPHATIDYLINOSITOL 3,4,5-TRISPHOSPHATE 3-PHOSPHATASE AND DUAL-SPECIFICITY PROTEIN PHOSPHATASE PTEN"/>
    <property type="match status" value="1"/>
</dbReference>
<accession>A0ABQ9NHQ3</accession>
<organism evidence="6 7">
    <name type="scientific">Coniosporium apollinis</name>
    <dbReference type="NCBI Taxonomy" id="61459"/>
    <lineage>
        <taxon>Eukaryota</taxon>
        <taxon>Fungi</taxon>
        <taxon>Dikarya</taxon>
        <taxon>Ascomycota</taxon>
        <taxon>Pezizomycotina</taxon>
        <taxon>Dothideomycetes</taxon>
        <taxon>Dothideomycetes incertae sedis</taxon>
        <taxon>Coniosporium</taxon>
    </lineage>
</organism>
<dbReference type="PROSITE" id="PS00383">
    <property type="entry name" value="TYR_PHOSPHATASE_1"/>
    <property type="match status" value="1"/>
</dbReference>
<dbReference type="CDD" id="cd14497">
    <property type="entry name" value="PTP_PTEN-like"/>
    <property type="match status" value="1"/>
</dbReference>
<dbReference type="Proteomes" id="UP001172684">
    <property type="component" value="Unassembled WGS sequence"/>
</dbReference>
<evidence type="ECO:0000256" key="3">
    <source>
        <dbReference type="SAM" id="MobiDB-lite"/>
    </source>
</evidence>
<protein>
    <recommendedName>
        <fullName evidence="1">phosphatidylinositol-3,4,5-trisphosphate 3-phosphatase</fullName>
        <ecNumber evidence="1">3.1.3.67</ecNumber>
    </recommendedName>
</protein>
<keyword evidence="2" id="KW-0378">Hydrolase</keyword>
<evidence type="ECO:0000256" key="1">
    <source>
        <dbReference type="ARBA" id="ARBA00013015"/>
    </source>
</evidence>
<dbReference type="PROSITE" id="PS50056">
    <property type="entry name" value="TYR_PHOSPHATASE_2"/>
    <property type="match status" value="1"/>
</dbReference>
<feature type="compositionally biased region" description="Basic and acidic residues" evidence="3">
    <location>
        <begin position="412"/>
        <end position="421"/>
    </location>
</feature>
<dbReference type="EMBL" id="JAPDRL010000099">
    <property type="protein sequence ID" value="KAJ9657532.1"/>
    <property type="molecule type" value="Genomic_DNA"/>
</dbReference>
<dbReference type="InterPro" id="IPR029021">
    <property type="entry name" value="Prot-tyrosine_phosphatase-like"/>
</dbReference>
<feature type="domain" description="Tyrosine specific protein phosphatases" evidence="4">
    <location>
        <begin position="129"/>
        <end position="171"/>
    </location>
</feature>
<dbReference type="PROSITE" id="PS51181">
    <property type="entry name" value="PPASE_TENSIN"/>
    <property type="match status" value="1"/>
</dbReference>
<feature type="compositionally biased region" description="Polar residues" evidence="3">
    <location>
        <begin position="450"/>
        <end position="461"/>
    </location>
</feature>
<reference evidence="6" key="1">
    <citation type="submission" date="2022-10" db="EMBL/GenBank/DDBJ databases">
        <title>Culturing micro-colonial fungi from biological soil crusts in the Mojave desert and describing Neophaeococcomyces mojavensis, and introducing the new genera and species Taxawa tesnikishii.</title>
        <authorList>
            <person name="Kurbessoian T."/>
            <person name="Stajich J.E."/>
        </authorList>
    </citation>
    <scope>NUCLEOTIDE SEQUENCE</scope>
    <source>
        <strain evidence="6">TK_1</strain>
    </source>
</reference>
<gene>
    <name evidence="6" type="primary">TEP1</name>
    <name evidence="6" type="ORF">H2201_008133</name>
</gene>
<dbReference type="EC" id="3.1.3.67" evidence="1"/>
<dbReference type="Gene3D" id="3.90.190.10">
    <property type="entry name" value="Protein tyrosine phosphatase superfamily"/>
    <property type="match status" value="1"/>
</dbReference>
<proteinExistence type="predicted"/>
<evidence type="ECO:0000313" key="6">
    <source>
        <dbReference type="EMBL" id="KAJ9657532.1"/>
    </source>
</evidence>
<dbReference type="InterPro" id="IPR029023">
    <property type="entry name" value="Tensin_phosphatase"/>
</dbReference>
<dbReference type="InterPro" id="IPR000340">
    <property type="entry name" value="Dual-sp_phosphatase_cat-dom"/>
</dbReference>
<sequence length="545" mass="59740">MASLLRQIVASPRVRHPEANLDLCYVTDNIIATSGPSGTYPQRYYRNPLDSLVRFLDSRHGDKWAIWEFRAEGTGYPDEEVYGRIYHFPWPDHHPPPFALLPRVVASMRNWLRGTGTGVGVDKKDGEGEGRVVVVHCKAGKGRSGTASCAYLISEEGWTLEDALQRFTERRMRPGFGPGISIPSQLRWIGYVDRWTRHGKVYVERQVEVLEVHVWGLRDGVKIAVEGFVDEGRRIETFHTFGREECNIVRGSINGKNGFADVVAEVMGRRSGDNKGAQTPTSAAGRENGVKLAPGTDAKEKEEFKGGDVIFRPSKRVVLPTNDINIDFERRNNANFGLTMVTAVAHVWFNAFFEGNGAENGGKADSSGVFELEWDRLDGIKGSRQKGTRAFDKFAVVWKALPDEEEAGIVIHEPKEDEEAKQSQPADWKGNKDYSPGIGKKLGLRAASPHNGSVSRASSTKSDSGAEKGEEAESEDGAAGVRPYGPGGETRLEVPDSPIDGSSDSPDSPISGPKSGPGEDNRTSINTSPPVLFPVHKLPRVLPPE</sequence>